<dbReference type="EMBL" id="KB446544">
    <property type="protein sequence ID" value="EME40395.1"/>
    <property type="molecule type" value="Genomic_DNA"/>
</dbReference>
<keyword evidence="3" id="KW-1185">Reference proteome</keyword>
<reference evidence="2 3" key="2">
    <citation type="journal article" date="2012" name="PLoS Pathog.">
        <title>Diverse lifestyles and strategies of plant pathogenesis encoded in the genomes of eighteen Dothideomycetes fungi.</title>
        <authorList>
            <person name="Ohm R.A."/>
            <person name="Feau N."/>
            <person name="Henrissat B."/>
            <person name="Schoch C.L."/>
            <person name="Horwitz B.A."/>
            <person name="Barry K.W."/>
            <person name="Condon B.J."/>
            <person name="Copeland A.C."/>
            <person name="Dhillon B."/>
            <person name="Glaser F."/>
            <person name="Hesse C.N."/>
            <person name="Kosti I."/>
            <person name="LaButti K."/>
            <person name="Lindquist E.A."/>
            <person name="Lucas S."/>
            <person name="Salamov A.A."/>
            <person name="Bradshaw R.E."/>
            <person name="Ciuffetti L."/>
            <person name="Hamelin R.C."/>
            <person name="Kema G.H.J."/>
            <person name="Lawrence C."/>
            <person name="Scott J.A."/>
            <person name="Spatafora J.W."/>
            <person name="Turgeon B.G."/>
            <person name="de Wit P.J.G.M."/>
            <person name="Zhong S."/>
            <person name="Goodwin S.B."/>
            <person name="Grigoriev I.V."/>
        </authorList>
    </citation>
    <scope>NUCLEOTIDE SEQUENCE [LARGE SCALE GENOMIC DNA]</scope>
    <source>
        <strain evidence="3">NZE10 / CBS 128990</strain>
    </source>
</reference>
<evidence type="ECO:0000256" key="1">
    <source>
        <dbReference type="SAM" id="MobiDB-lite"/>
    </source>
</evidence>
<name>N1PFN0_DOTSN</name>
<reference evidence="3" key="1">
    <citation type="journal article" date="2012" name="PLoS Genet.">
        <title>The genomes of the fungal plant pathogens Cladosporium fulvum and Dothistroma septosporum reveal adaptation to different hosts and lifestyles but also signatures of common ancestry.</title>
        <authorList>
            <person name="de Wit P.J.G.M."/>
            <person name="van der Burgt A."/>
            <person name="Oekmen B."/>
            <person name="Stergiopoulos I."/>
            <person name="Abd-Elsalam K.A."/>
            <person name="Aerts A.L."/>
            <person name="Bahkali A.H."/>
            <person name="Beenen H.G."/>
            <person name="Chettri P."/>
            <person name="Cox M.P."/>
            <person name="Datema E."/>
            <person name="de Vries R.P."/>
            <person name="Dhillon B."/>
            <person name="Ganley A.R."/>
            <person name="Griffiths S.A."/>
            <person name="Guo Y."/>
            <person name="Hamelin R.C."/>
            <person name="Henrissat B."/>
            <person name="Kabir M.S."/>
            <person name="Jashni M.K."/>
            <person name="Kema G."/>
            <person name="Klaubauf S."/>
            <person name="Lapidus A."/>
            <person name="Levasseur A."/>
            <person name="Lindquist E."/>
            <person name="Mehrabi R."/>
            <person name="Ohm R.A."/>
            <person name="Owen T.J."/>
            <person name="Salamov A."/>
            <person name="Schwelm A."/>
            <person name="Schijlen E."/>
            <person name="Sun H."/>
            <person name="van den Burg H.A."/>
            <person name="van Ham R.C.H.J."/>
            <person name="Zhang S."/>
            <person name="Goodwin S.B."/>
            <person name="Grigoriev I.V."/>
            <person name="Collemare J."/>
            <person name="Bradshaw R.E."/>
        </authorList>
    </citation>
    <scope>NUCLEOTIDE SEQUENCE [LARGE SCALE GENOMIC DNA]</scope>
    <source>
        <strain evidence="3">NZE10 / CBS 128990</strain>
    </source>
</reference>
<accession>N1PFN0</accession>
<dbReference type="HOGENOM" id="CLU_1643660_0_0_1"/>
<evidence type="ECO:0000313" key="2">
    <source>
        <dbReference type="EMBL" id="EME40395.1"/>
    </source>
</evidence>
<dbReference type="AlphaFoldDB" id="N1PFN0"/>
<evidence type="ECO:0000313" key="3">
    <source>
        <dbReference type="Proteomes" id="UP000016933"/>
    </source>
</evidence>
<organism evidence="2 3">
    <name type="scientific">Dothistroma septosporum (strain NZE10 / CBS 128990)</name>
    <name type="common">Red band needle blight fungus</name>
    <name type="synonym">Mycosphaerella pini</name>
    <dbReference type="NCBI Taxonomy" id="675120"/>
    <lineage>
        <taxon>Eukaryota</taxon>
        <taxon>Fungi</taxon>
        <taxon>Dikarya</taxon>
        <taxon>Ascomycota</taxon>
        <taxon>Pezizomycotina</taxon>
        <taxon>Dothideomycetes</taxon>
        <taxon>Dothideomycetidae</taxon>
        <taxon>Mycosphaerellales</taxon>
        <taxon>Mycosphaerellaceae</taxon>
        <taxon>Dothistroma</taxon>
    </lineage>
</organism>
<dbReference type="Proteomes" id="UP000016933">
    <property type="component" value="Unassembled WGS sequence"/>
</dbReference>
<sequence length="161" mass="18007">MSDNPVAQSQSIQISWPYPSPKHLAIPLKPNSSPGQTTRHKQPPQTPPPTSHYPQSPHLRTQYTAKRYSSASQIPYQRTTNRRRPRNRRRHRQRHRPRSRRRRRQSPIAKPLWDITAVERALFGGCACGLEVPAAWLLKGRCGVALRAEGAGAGGGVADSA</sequence>
<gene>
    <name evidence="2" type="ORF">DOTSEDRAFT_75008</name>
</gene>
<protein>
    <submittedName>
        <fullName evidence="2">Uncharacterized protein</fullName>
    </submittedName>
</protein>
<feature type="compositionally biased region" description="Basic residues" evidence="1">
    <location>
        <begin position="80"/>
        <end position="105"/>
    </location>
</feature>
<feature type="region of interest" description="Disordered" evidence="1">
    <location>
        <begin position="1"/>
        <end position="108"/>
    </location>
</feature>
<feature type="compositionally biased region" description="Polar residues" evidence="1">
    <location>
        <begin position="59"/>
        <end position="77"/>
    </location>
</feature>
<proteinExistence type="predicted"/>
<feature type="compositionally biased region" description="Polar residues" evidence="1">
    <location>
        <begin position="1"/>
        <end position="14"/>
    </location>
</feature>